<dbReference type="Pfam" id="PF00361">
    <property type="entry name" value="Proton_antipo_M"/>
    <property type="match status" value="1"/>
</dbReference>
<accession>A0A1P8VZ97</accession>
<dbReference type="Pfam" id="PF06444">
    <property type="entry name" value="NADH_dehy_S2_C"/>
    <property type="match status" value="1"/>
</dbReference>
<dbReference type="PANTHER" id="PTHR46552:SF1">
    <property type="entry name" value="NADH-UBIQUINONE OXIDOREDUCTASE CHAIN 2"/>
    <property type="match status" value="1"/>
</dbReference>
<evidence type="ECO:0000256" key="4">
    <source>
        <dbReference type="ARBA" id="ARBA00021008"/>
    </source>
</evidence>
<feature type="domain" description="NADH:quinone oxidoreductase/Mrp antiporter transmembrane" evidence="18">
    <location>
        <begin position="23"/>
        <end position="288"/>
    </location>
</feature>
<gene>
    <name evidence="20" type="primary">ND2</name>
</gene>
<dbReference type="PRINTS" id="PR01436">
    <property type="entry name" value="NADHDHGNASE2"/>
</dbReference>
<reference evidence="20" key="1">
    <citation type="submission" date="2016-08" db="EMBL/GenBank/DDBJ databases">
        <title>The complete mitochondrial genome of the Garra kempi (Cypriniformes: Cyprinidae).</title>
        <authorList>
            <person name="Zhang L."/>
            <person name="Sun C."/>
            <person name="Chen Q."/>
            <person name="Zhang W."/>
            <person name="Huang T."/>
            <person name="Li M."/>
        </authorList>
    </citation>
    <scope>NUCLEOTIDE SEQUENCE</scope>
</reference>
<feature type="transmembrane region" description="Helical" evidence="17">
    <location>
        <begin position="60"/>
        <end position="80"/>
    </location>
</feature>
<evidence type="ECO:0000256" key="5">
    <source>
        <dbReference type="ARBA" id="ARBA00022448"/>
    </source>
</evidence>
<evidence type="ECO:0000256" key="9">
    <source>
        <dbReference type="ARBA" id="ARBA00022967"/>
    </source>
</evidence>
<evidence type="ECO:0000256" key="7">
    <source>
        <dbReference type="ARBA" id="ARBA00022692"/>
    </source>
</evidence>
<evidence type="ECO:0000256" key="6">
    <source>
        <dbReference type="ARBA" id="ARBA00022660"/>
    </source>
</evidence>
<evidence type="ECO:0000256" key="14">
    <source>
        <dbReference type="ARBA" id="ARBA00023128"/>
    </source>
</evidence>
<dbReference type="PANTHER" id="PTHR46552">
    <property type="entry name" value="NADH-UBIQUINONE OXIDOREDUCTASE CHAIN 2"/>
    <property type="match status" value="1"/>
</dbReference>
<keyword evidence="5" id="KW-0813">Transport</keyword>
<feature type="transmembrane region" description="Helical" evidence="17">
    <location>
        <begin position="326"/>
        <end position="346"/>
    </location>
</feature>
<evidence type="ECO:0000256" key="16">
    <source>
        <dbReference type="ARBA" id="ARBA00049551"/>
    </source>
</evidence>
<feature type="transmembrane region" description="Helical" evidence="17">
    <location>
        <begin position="200"/>
        <end position="219"/>
    </location>
</feature>
<feature type="transmembrane region" description="Helical" evidence="17">
    <location>
        <begin position="239"/>
        <end position="257"/>
    </location>
</feature>
<evidence type="ECO:0000256" key="1">
    <source>
        <dbReference type="ARBA" id="ARBA00004448"/>
    </source>
</evidence>
<dbReference type="GO" id="GO:0005743">
    <property type="term" value="C:mitochondrial inner membrane"/>
    <property type="evidence" value="ECO:0007669"/>
    <property type="project" value="UniProtKB-SubCell"/>
</dbReference>
<evidence type="ECO:0000256" key="2">
    <source>
        <dbReference type="ARBA" id="ARBA00007012"/>
    </source>
</evidence>
<evidence type="ECO:0000256" key="15">
    <source>
        <dbReference type="ARBA" id="ARBA00023136"/>
    </source>
</evidence>
<dbReference type="AlphaFoldDB" id="A0A1P8VZ97"/>
<keyword evidence="13 17" id="KW-0830">Ubiquinone</keyword>
<keyword evidence="10 17" id="KW-0249">Electron transport</keyword>
<evidence type="ECO:0000313" key="20">
    <source>
        <dbReference type="EMBL" id="APZ84012.1"/>
    </source>
</evidence>
<name>A0A1P8VZ97_9TELE</name>
<comment type="function">
    <text evidence="17">Core subunit of the mitochondrial membrane respiratory chain NADH dehydrogenase (Complex I) which catalyzes electron transfer from NADH through the respiratory chain, using ubiquinone as an electron acceptor. Essential for the catalytic activity and assembly of complex I.</text>
</comment>
<keyword evidence="8 17" id="KW-0999">Mitochondrion inner membrane</keyword>
<protein>
    <recommendedName>
        <fullName evidence="4 17">NADH-ubiquinone oxidoreductase chain 2</fullName>
        <ecNumber evidence="3 17">7.1.1.2</ecNumber>
    </recommendedName>
</protein>
<evidence type="ECO:0000256" key="10">
    <source>
        <dbReference type="ARBA" id="ARBA00022982"/>
    </source>
</evidence>
<keyword evidence="11 17" id="KW-1133">Transmembrane helix</keyword>
<keyword evidence="9 17" id="KW-1278">Translocase</keyword>
<keyword evidence="6 17" id="KW-0679">Respiratory chain</keyword>
<feature type="transmembrane region" description="Helical" evidence="17">
    <location>
        <begin position="178"/>
        <end position="194"/>
    </location>
</feature>
<evidence type="ECO:0000256" key="13">
    <source>
        <dbReference type="ARBA" id="ARBA00023075"/>
    </source>
</evidence>
<evidence type="ECO:0000259" key="19">
    <source>
        <dbReference type="Pfam" id="PF06444"/>
    </source>
</evidence>
<dbReference type="GO" id="GO:0006120">
    <property type="term" value="P:mitochondrial electron transport, NADH to ubiquinone"/>
    <property type="evidence" value="ECO:0007669"/>
    <property type="project" value="InterPro"/>
</dbReference>
<feature type="transmembrane region" description="Helical" evidence="17">
    <location>
        <begin position="92"/>
        <end position="115"/>
    </location>
</feature>
<evidence type="ECO:0000256" key="11">
    <source>
        <dbReference type="ARBA" id="ARBA00022989"/>
    </source>
</evidence>
<organism evidence="20">
    <name type="scientific">Garra kempi</name>
    <dbReference type="NCBI Taxonomy" id="369658"/>
    <lineage>
        <taxon>Eukaryota</taxon>
        <taxon>Metazoa</taxon>
        <taxon>Chordata</taxon>
        <taxon>Craniata</taxon>
        <taxon>Vertebrata</taxon>
        <taxon>Euteleostomi</taxon>
        <taxon>Actinopterygii</taxon>
        <taxon>Neopterygii</taxon>
        <taxon>Teleostei</taxon>
        <taxon>Ostariophysi</taxon>
        <taxon>Cypriniformes</taxon>
        <taxon>Cyprinidae</taxon>
        <taxon>Labeoninae</taxon>
        <taxon>Garrini</taxon>
        <taxon>Garra</taxon>
    </lineage>
</organism>
<dbReference type="InterPro" id="IPR001750">
    <property type="entry name" value="ND/Mrp_TM"/>
</dbReference>
<proteinExistence type="inferred from homology"/>
<dbReference type="InterPro" id="IPR003917">
    <property type="entry name" value="NADH_UbQ_OxRdtase_chain2"/>
</dbReference>
<sequence>MNPYVLATLLSSLGLGTTLTFASSHWLLAWMGLEINTLAITPLMAQHHHPRAVEATTKYFLTQATAAAMILFASTTNAWMTGEWNINDLSNPVASTMFMAALALKIGLAPMHFWMPEVLQGLDLTTGLILSTWQKLAPFALIIQTAPTIDPLLLTLLGISSTLVGGWGGLNQTQLRKILAYSSIAHMGWMIIIIQHAPQLTLIALGTYIIMTSAAFLTLKMSLATKINTLTMTWSKNPILASTTALVLLSLGGLPPLTGFLPKWLILQELTKQDLPIIATAMALTALISLYFYLRLCYAMTLTIYPNTINSTTPWRTKTTQTTMPLALFTVTSLGLLPMTPAIMMLTT</sequence>
<comment type="similarity">
    <text evidence="2 17">Belongs to the complex I subunit 2 family.</text>
</comment>
<evidence type="ECO:0000259" key="18">
    <source>
        <dbReference type="Pfam" id="PF00361"/>
    </source>
</evidence>
<evidence type="ECO:0000256" key="12">
    <source>
        <dbReference type="ARBA" id="ARBA00023027"/>
    </source>
</evidence>
<dbReference type="EMBL" id="KX670381">
    <property type="protein sequence ID" value="APZ84012.1"/>
    <property type="molecule type" value="Genomic_DNA"/>
</dbReference>
<dbReference type="EC" id="7.1.1.2" evidence="3 17"/>
<evidence type="ECO:0000256" key="3">
    <source>
        <dbReference type="ARBA" id="ARBA00012944"/>
    </source>
</evidence>
<keyword evidence="7 17" id="KW-0812">Transmembrane</keyword>
<dbReference type="InterPro" id="IPR050175">
    <property type="entry name" value="Complex_I_Subunit_2"/>
</dbReference>
<feature type="domain" description="NADH dehydrogenase subunit 2 C-terminal" evidence="19">
    <location>
        <begin position="290"/>
        <end position="344"/>
    </location>
</feature>
<dbReference type="InterPro" id="IPR010933">
    <property type="entry name" value="NADH_DH_su2_C"/>
</dbReference>
<dbReference type="GO" id="GO:0008137">
    <property type="term" value="F:NADH dehydrogenase (ubiquinone) activity"/>
    <property type="evidence" value="ECO:0007669"/>
    <property type="project" value="UniProtKB-EC"/>
</dbReference>
<evidence type="ECO:0000256" key="8">
    <source>
        <dbReference type="ARBA" id="ARBA00022792"/>
    </source>
</evidence>
<comment type="subcellular location">
    <subcellularLocation>
        <location evidence="1 17">Mitochondrion inner membrane</location>
        <topology evidence="1 17">Multi-pass membrane protein</topology>
    </subcellularLocation>
</comment>
<feature type="transmembrane region" description="Helical" evidence="17">
    <location>
        <begin position="277"/>
        <end position="294"/>
    </location>
</feature>
<keyword evidence="15 17" id="KW-0472">Membrane</keyword>
<geneLocation type="mitochondrion" evidence="20"/>
<evidence type="ECO:0000256" key="17">
    <source>
        <dbReference type="RuleBase" id="RU003403"/>
    </source>
</evidence>
<keyword evidence="12 17" id="KW-0520">NAD</keyword>
<keyword evidence="14 17" id="KW-0496">Mitochondrion</keyword>
<comment type="catalytic activity">
    <reaction evidence="16 17">
        <text>a ubiquinone + NADH + 5 H(+)(in) = a ubiquinol + NAD(+) + 4 H(+)(out)</text>
        <dbReference type="Rhea" id="RHEA:29091"/>
        <dbReference type="Rhea" id="RHEA-COMP:9565"/>
        <dbReference type="Rhea" id="RHEA-COMP:9566"/>
        <dbReference type="ChEBI" id="CHEBI:15378"/>
        <dbReference type="ChEBI" id="CHEBI:16389"/>
        <dbReference type="ChEBI" id="CHEBI:17976"/>
        <dbReference type="ChEBI" id="CHEBI:57540"/>
        <dbReference type="ChEBI" id="CHEBI:57945"/>
        <dbReference type="EC" id="7.1.1.2"/>
    </reaction>
</comment>